<dbReference type="EMBL" id="CP030850">
    <property type="protein sequence ID" value="AXE18260.1"/>
    <property type="molecule type" value="Genomic_DNA"/>
</dbReference>
<dbReference type="GO" id="GO:0046872">
    <property type="term" value="F:metal ion binding"/>
    <property type="evidence" value="ECO:0007669"/>
    <property type="project" value="UniProtKB-KW"/>
</dbReference>
<evidence type="ECO:0000259" key="5">
    <source>
        <dbReference type="PROSITE" id="PS51296"/>
    </source>
</evidence>
<dbReference type="RefSeq" id="WP_114067044.1">
    <property type="nucleotide sequence ID" value="NZ_CP030850.1"/>
</dbReference>
<keyword evidence="3" id="KW-0408">Iron</keyword>
<evidence type="ECO:0000256" key="4">
    <source>
        <dbReference type="ARBA" id="ARBA00023014"/>
    </source>
</evidence>
<evidence type="ECO:0000313" key="6">
    <source>
        <dbReference type="EMBL" id="AXE18260.1"/>
    </source>
</evidence>
<keyword evidence="1" id="KW-0001">2Fe-2S</keyword>
<reference evidence="6 7" key="1">
    <citation type="submission" date="2018-07" db="EMBL/GenBank/DDBJ databases">
        <title>Genome sequencing of Runella.</title>
        <authorList>
            <person name="Baek M.-G."/>
            <person name="Yi H."/>
        </authorList>
    </citation>
    <scope>NUCLEOTIDE SEQUENCE [LARGE SCALE GENOMIC DNA]</scope>
    <source>
        <strain evidence="6 7">HYN0085</strain>
    </source>
</reference>
<dbReference type="Pfam" id="PF00355">
    <property type="entry name" value="Rieske"/>
    <property type="match status" value="1"/>
</dbReference>
<dbReference type="Gene3D" id="2.102.10.10">
    <property type="entry name" value="Rieske [2Fe-2S] iron-sulphur domain"/>
    <property type="match status" value="1"/>
</dbReference>
<dbReference type="InterPro" id="IPR017941">
    <property type="entry name" value="Rieske_2Fe-2S"/>
</dbReference>
<feature type="domain" description="Rieske" evidence="5">
    <location>
        <begin position="57"/>
        <end position="145"/>
    </location>
</feature>
<protein>
    <submittedName>
        <fullName evidence="6">Rieske (2Fe-2S) protein</fullName>
    </submittedName>
</protein>
<keyword evidence="2" id="KW-0479">Metal-binding</keyword>
<dbReference type="OrthoDB" id="165343at2"/>
<keyword evidence="7" id="KW-1185">Reference proteome</keyword>
<dbReference type="Proteomes" id="UP000251993">
    <property type="component" value="Chromosome"/>
</dbReference>
<sequence length="148" mass="15758">MINQEKINRNAFLKNLGLKGAALMAVYCGGNSLTSCQNDSAVTPLAADIILDLSDSKYAALKANNGYVVLSAQNVVVARTATNTYVAVTLICSHEQRREITYRSGEFYCTAHGARFDNAGKGLNTEGKKGLTVYTTSLNGTTLTVKAA</sequence>
<dbReference type="GO" id="GO:0051537">
    <property type="term" value="F:2 iron, 2 sulfur cluster binding"/>
    <property type="evidence" value="ECO:0007669"/>
    <property type="project" value="UniProtKB-KW"/>
</dbReference>
<dbReference type="InterPro" id="IPR036922">
    <property type="entry name" value="Rieske_2Fe-2S_sf"/>
</dbReference>
<name>A0A344THY9_9BACT</name>
<evidence type="ECO:0000256" key="2">
    <source>
        <dbReference type="ARBA" id="ARBA00022723"/>
    </source>
</evidence>
<dbReference type="KEGG" id="run:DR864_11150"/>
<evidence type="ECO:0000256" key="3">
    <source>
        <dbReference type="ARBA" id="ARBA00023004"/>
    </source>
</evidence>
<accession>A0A344THY9</accession>
<dbReference type="PROSITE" id="PS51296">
    <property type="entry name" value="RIESKE"/>
    <property type="match status" value="1"/>
</dbReference>
<dbReference type="SUPFAM" id="SSF50022">
    <property type="entry name" value="ISP domain"/>
    <property type="match status" value="1"/>
</dbReference>
<organism evidence="6 7">
    <name type="scientific">Runella rosea</name>
    <dbReference type="NCBI Taxonomy" id="2259595"/>
    <lineage>
        <taxon>Bacteria</taxon>
        <taxon>Pseudomonadati</taxon>
        <taxon>Bacteroidota</taxon>
        <taxon>Cytophagia</taxon>
        <taxon>Cytophagales</taxon>
        <taxon>Spirosomataceae</taxon>
        <taxon>Runella</taxon>
    </lineage>
</organism>
<proteinExistence type="predicted"/>
<evidence type="ECO:0000256" key="1">
    <source>
        <dbReference type="ARBA" id="ARBA00022714"/>
    </source>
</evidence>
<gene>
    <name evidence="6" type="ORF">DR864_11150</name>
</gene>
<keyword evidence="4" id="KW-0411">Iron-sulfur</keyword>
<dbReference type="AlphaFoldDB" id="A0A344THY9"/>
<evidence type="ECO:0000313" key="7">
    <source>
        <dbReference type="Proteomes" id="UP000251993"/>
    </source>
</evidence>